<feature type="compositionally biased region" description="Polar residues" evidence="1">
    <location>
        <begin position="748"/>
        <end position="757"/>
    </location>
</feature>
<feature type="region of interest" description="Disordered" evidence="1">
    <location>
        <begin position="607"/>
        <end position="819"/>
    </location>
</feature>
<feature type="compositionally biased region" description="Basic and acidic residues" evidence="1">
    <location>
        <begin position="572"/>
        <end position="582"/>
    </location>
</feature>
<dbReference type="Proteomes" id="UP000054007">
    <property type="component" value="Unassembled WGS sequence"/>
</dbReference>
<name>A0A0D7BRP3_9AGAR</name>
<feature type="compositionally biased region" description="Pro residues" evidence="1">
    <location>
        <begin position="683"/>
        <end position="696"/>
    </location>
</feature>
<dbReference type="OrthoDB" id="2564696at2759"/>
<feature type="transmembrane region" description="Helical" evidence="2">
    <location>
        <begin position="151"/>
        <end position="174"/>
    </location>
</feature>
<feature type="region of interest" description="Disordered" evidence="1">
    <location>
        <begin position="881"/>
        <end position="911"/>
    </location>
</feature>
<evidence type="ECO:0000256" key="2">
    <source>
        <dbReference type="SAM" id="Phobius"/>
    </source>
</evidence>
<feature type="region of interest" description="Disordered" evidence="1">
    <location>
        <begin position="483"/>
        <end position="532"/>
    </location>
</feature>
<feature type="compositionally biased region" description="Polar residues" evidence="1">
    <location>
        <begin position="509"/>
        <end position="532"/>
    </location>
</feature>
<keyword evidence="2" id="KW-0812">Transmembrane</keyword>
<dbReference type="STRING" id="1314674.A0A0D7BRP3"/>
<reference evidence="3 4" key="1">
    <citation type="journal article" date="2015" name="Fungal Genet. Biol.">
        <title>Evolution of novel wood decay mechanisms in Agaricales revealed by the genome sequences of Fistulina hepatica and Cylindrobasidium torrendii.</title>
        <authorList>
            <person name="Floudas D."/>
            <person name="Held B.W."/>
            <person name="Riley R."/>
            <person name="Nagy L.G."/>
            <person name="Koehler G."/>
            <person name="Ransdell A.S."/>
            <person name="Younus H."/>
            <person name="Chow J."/>
            <person name="Chiniquy J."/>
            <person name="Lipzen A."/>
            <person name="Tritt A."/>
            <person name="Sun H."/>
            <person name="Haridas S."/>
            <person name="LaButti K."/>
            <person name="Ohm R.A."/>
            <person name="Kues U."/>
            <person name="Blanchette R.A."/>
            <person name="Grigoriev I.V."/>
            <person name="Minto R.E."/>
            <person name="Hibbett D.S."/>
        </authorList>
    </citation>
    <scope>NUCLEOTIDE SEQUENCE [LARGE SCALE GENOMIC DNA]</scope>
    <source>
        <strain evidence="3 4">FP15055 ss-10</strain>
    </source>
</reference>
<organism evidence="3 4">
    <name type="scientific">Cylindrobasidium torrendii FP15055 ss-10</name>
    <dbReference type="NCBI Taxonomy" id="1314674"/>
    <lineage>
        <taxon>Eukaryota</taxon>
        <taxon>Fungi</taxon>
        <taxon>Dikarya</taxon>
        <taxon>Basidiomycota</taxon>
        <taxon>Agaricomycotina</taxon>
        <taxon>Agaricomycetes</taxon>
        <taxon>Agaricomycetidae</taxon>
        <taxon>Agaricales</taxon>
        <taxon>Marasmiineae</taxon>
        <taxon>Physalacriaceae</taxon>
        <taxon>Cylindrobasidium</taxon>
    </lineage>
</organism>
<feature type="compositionally biased region" description="Basic and acidic residues" evidence="1">
    <location>
        <begin position="803"/>
        <end position="819"/>
    </location>
</feature>
<keyword evidence="4" id="KW-1185">Reference proteome</keyword>
<feature type="compositionally biased region" description="Polar residues" evidence="1">
    <location>
        <begin position="382"/>
        <end position="395"/>
    </location>
</feature>
<feature type="compositionally biased region" description="Low complexity" evidence="1">
    <location>
        <begin position="640"/>
        <end position="649"/>
    </location>
</feature>
<feature type="compositionally biased region" description="Basic and acidic residues" evidence="1">
    <location>
        <begin position="367"/>
        <end position="381"/>
    </location>
</feature>
<feature type="transmembrane region" description="Helical" evidence="2">
    <location>
        <begin position="180"/>
        <end position="206"/>
    </location>
</feature>
<evidence type="ECO:0000313" key="4">
    <source>
        <dbReference type="Proteomes" id="UP000054007"/>
    </source>
</evidence>
<proteinExistence type="predicted"/>
<feature type="region of interest" description="Disordered" evidence="1">
    <location>
        <begin position="346"/>
        <end position="400"/>
    </location>
</feature>
<accession>A0A0D7BRP3</accession>
<feature type="transmembrane region" description="Helical" evidence="2">
    <location>
        <begin position="218"/>
        <end position="238"/>
    </location>
</feature>
<feature type="region of interest" description="Disordered" evidence="1">
    <location>
        <begin position="840"/>
        <end position="869"/>
    </location>
</feature>
<evidence type="ECO:0000313" key="3">
    <source>
        <dbReference type="EMBL" id="KIY72834.1"/>
    </source>
</evidence>
<sequence length="911" mass="99886">MDLSRRASLTLSDDSAIESILLNIPFFCVGVMTFGVATFMFVVRKIDLTTLSLYMSALLAFGASVFDLSQLLERGQQEVAAGTGLQTVTGLVNTREVMLSLSHGFRLMFYWFFVAKRPRGEQRRTPGPGEAYHPFYYAHSSSWNRWGYLGFVIRWLLLGLCIAIAVLQILWRLIQHNFGTLYISASTMELATSGLFVCKLLLNVYLCNTVPRWTTFGLYLFPITSLLISIGLGVGNLLFFDLEDTVLGRFLRAAELYILIVYLLAMSYLPEDDQLERIRSLPIENRPTLRYDEKQQPVEISAPKMLSPRRLSFQVIQDHPYRQPNAALQPAPIAFTPISTAAMYAPSSRKREPDLESGGGGMIFYQPDERSDRPIRREQDSGRTPSINSESQDGYRSQREGDNVIAQEDTVVFNPYEAPLDSRFVAEPMAAPSRNTNISIPSYYNMGDSQESFVPVPPSFSRPGNDSPVYGLEGIVNATRRDSGVSFGTLPTRRSSPSRELEYPLPRRSSPTRGLSFATRKSSPTRGMSTISGYDAASTYTAYGPSPVPPPLKSPRPVSLDSAPSPRINMKTPERVSDSSFEELLRQQSELDRSIAALKLFTPRDSAYTTFAPPTSPPPNKKQLGFVRTPSSSSGGGRPGTTTPGSSRSVFSLSVFPEPPVTSNVPLVEVDEKDEADIQSTRPPSPVVPLSPPKATPPMILRPKPSIELPKPVFASDEGRKDSFGSSPVVSPIPVSPGRPKPSHVRSTDSVGTQYDVTSFIDDLTEPSQNQRGSAFRPPTKVPELSDVESVDESAIVSTADSRQSEPGDESVQRRPSIDRLRPFLLGNVTSTTMVPSTLAKATMSSGGGPYIARSSPLGPRPTMPGRMAVQMSGTYRPKLKGAVIGGPTLAPGELDDDAYERPRRAPVVGQ</sequence>
<dbReference type="EMBL" id="KN880440">
    <property type="protein sequence ID" value="KIY72834.1"/>
    <property type="molecule type" value="Genomic_DNA"/>
</dbReference>
<dbReference type="AlphaFoldDB" id="A0A0D7BRP3"/>
<keyword evidence="2" id="KW-0472">Membrane</keyword>
<feature type="region of interest" description="Disordered" evidence="1">
    <location>
        <begin position="545"/>
        <end position="582"/>
    </location>
</feature>
<evidence type="ECO:0000256" key="1">
    <source>
        <dbReference type="SAM" id="MobiDB-lite"/>
    </source>
</evidence>
<keyword evidence="2" id="KW-1133">Transmembrane helix</keyword>
<feature type="transmembrane region" description="Helical" evidence="2">
    <location>
        <begin position="20"/>
        <end position="41"/>
    </location>
</feature>
<protein>
    <submittedName>
        <fullName evidence="3">Uncharacterized protein</fullName>
    </submittedName>
</protein>
<gene>
    <name evidence="3" type="ORF">CYLTODRAFT_417609</name>
</gene>
<feature type="transmembrane region" description="Helical" evidence="2">
    <location>
        <begin position="250"/>
        <end position="269"/>
    </location>
</feature>
<feature type="transmembrane region" description="Helical" evidence="2">
    <location>
        <begin position="48"/>
        <end position="66"/>
    </location>
</feature>